<dbReference type="KEGG" id="schv:BRCON_0946"/>
<dbReference type="Pfam" id="PF09992">
    <property type="entry name" value="NAGPA"/>
    <property type="match status" value="1"/>
</dbReference>
<dbReference type="PANTHER" id="PTHR40446:SF2">
    <property type="entry name" value="N-ACETYLGLUCOSAMINE-1-PHOSPHODIESTER ALPHA-N-ACETYLGLUCOSAMINIDASE"/>
    <property type="match status" value="1"/>
</dbReference>
<dbReference type="PANTHER" id="PTHR40446">
    <property type="entry name" value="N-ACETYLGLUCOSAMINE-1-PHOSPHODIESTER ALPHA-N-ACETYLGLUCOSAMINIDASE"/>
    <property type="match status" value="1"/>
</dbReference>
<dbReference type="Proteomes" id="UP000262583">
    <property type="component" value="Chromosome"/>
</dbReference>
<evidence type="ECO:0000313" key="3">
    <source>
        <dbReference type="Proteomes" id="UP000262583"/>
    </source>
</evidence>
<organism evidence="2 3">
    <name type="scientific">Sumerlaea chitinivorans</name>
    <dbReference type="NCBI Taxonomy" id="2250252"/>
    <lineage>
        <taxon>Bacteria</taxon>
        <taxon>Candidatus Sumerlaeota</taxon>
        <taxon>Candidatus Sumerlaeia</taxon>
        <taxon>Candidatus Sumerlaeales</taxon>
        <taxon>Candidatus Sumerlaeaceae</taxon>
        <taxon>Candidatus Sumerlaea</taxon>
    </lineage>
</organism>
<dbReference type="AlphaFoldDB" id="A0A2Z4Y5D3"/>
<dbReference type="EMBL" id="CP030759">
    <property type="protein sequence ID" value="AXA35723.1"/>
    <property type="molecule type" value="Genomic_DNA"/>
</dbReference>
<feature type="domain" description="Phosphodiester glycosidase" evidence="1">
    <location>
        <begin position="512"/>
        <end position="709"/>
    </location>
</feature>
<protein>
    <submittedName>
        <fullName evidence="2">N-acetylmuramoyl-L-alanine amidase/putative S-layer protein</fullName>
    </submittedName>
</protein>
<evidence type="ECO:0000259" key="1">
    <source>
        <dbReference type="Pfam" id="PF09992"/>
    </source>
</evidence>
<sequence>MTQLGRTSPTPPPSDYVQGIRRAGRWPNLGILRVSQPQPPRVTEEQIDTFLNWLSQLVQEVAEFDSPMDREGVADLKGTAVRWSRLRYKLYPLYIEQLCIVEHIERPKESLPAGLEVCDAQWRVAEQVFREGESHYHRQEAAWRNFLRSACSNEEFSGGFAFNMIEVPKEAFRTESLDVRPLVLHALAPDGTACDRGDVKAQAAIANAFWQTFWATGALRSERGQTFPVAFLPCDRSWKGEFAPPFRERWISLHRRVFGRTSILAYVCEALTSSKALFWDPQKNTFNISDKFQPECWGLEWADVKLTLYELSRTAFVDAYIGENAHLFSQWRELEAQDQQGRPWCESEAKEFMEKSHPQFVRNGAELEQTAERIRRVVPYVGCAFLSEVVNETERLRSRGKIQHFEDEILAATNSTFFLNFPEEYVTLHSAMNDPVAVLIENGRTHQIRTLRRATFVRTMDGESFITTNVGLKLLAEPLIFEGESVAASPFTKADRSYAENKVGPVNFGAVIVGNSIVETFEDCSTEVPMNGWVIGDSEAFGGEIEPSHAADVEVVSPISGTEVAVRHAFAVGPMLVSEGEIVPLGSSKEEFQPVELTTEPRFEENAELPRTGLSSALRTARKRGVPPTRFPYDWDRTRAPRTAIGVRADGTVVLVVVDGRADLRHSCGATLAELAQLMKNLGCREAMNMDGGGSSVMFINDPCAHKAKLRPELRDGVVNLPSDLGGVERLLPVPLVICRPKVEKSLAG</sequence>
<name>A0A2Z4Y5D3_SUMC1</name>
<reference evidence="2 3" key="1">
    <citation type="submission" date="2018-05" db="EMBL/GenBank/DDBJ databases">
        <title>A metagenomic window into the 2 km-deep terrestrial subsurface aquifer revealed taxonomically and functionally diverse microbial community comprising novel uncultured bacterial lineages.</title>
        <authorList>
            <person name="Kadnikov V.V."/>
            <person name="Mardanov A.V."/>
            <person name="Beletsky A.V."/>
            <person name="Banks D."/>
            <person name="Pimenov N.V."/>
            <person name="Frank Y.A."/>
            <person name="Karnachuk O.V."/>
            <person name="Ravin N.V."/>
        </authorList>
    </citation>
    <scope>NUCLEOTIDE SEQUENCE [LARGE SCALE GENOMIC DNA]</scope>
    <source>
        <strain evidence="2">BY</strain>
    </source>
</reference>
<accession>A0A2Z4Y5D3</accession>
<evidence type="ECO:0000313" key="2">
    <source>
        <dbReference type="EMBL" id="AXA35723.1"/>
    </source>
</evidence>
<gene>
    <name evidence="2" type="ORF">BRCON_0946</name>
</gene>
<proteinExistence type="predicted"/>
<dbReference type="InterPro" id="IPR018711">
    <property type="entry name" value="NAGPA"/>
</dbReference>